<dbReference type="Pfam" id="PF08698">
    <property type="entry name" value="Fcf2"/>
    <property type="match status" value="1"/>
</dbReference>
<dbReference type="PANTHER" id="PTHR21686">
    <property type="entry name" value="DEOXYNUCLEOTIDYLTRANSFERASE TERMINAL-INTERACTING PROTEIN 2"/>
    <property type="match status" value="1"/>
</dbReference>
<evidence type="ECO:0000259" key="4">
    <source>
        <dbReference type="Pfam" id="PF08698"/>
    </source>
</evidence>
<protein>
    <recommendedName>
        <fullName evidence="4">Fcf2 pre-rRNA processing C-terminal domain-containing protein</fullName>
    </recommendedName>
</protein>
<sequence>MCAFKICRMTLSNTLDPGCKLPTLPFLKDPLRHVFKESSEVVEAMKKAVVNPGFEKTAVLEPEKSKMAKRLARKLEREKTMGAKWFQLPATEMNEERKRDLKVLQLRDAIDPTIHYRRNYRKQLPKYFEIGRVVDNPIDFYSSRIPKKQRKNTIVEELLADAEVRRRMKQKYSEIAAHRNNRRKRKFAKHPKRRHGR</sequence>
<accession>A0A085NIT3</accession>
<proteinExistence type="predicted"/>
<evidence type="ECO:0000256" key="3">
    <source>
        <dbReference type="SAM" id="MobiDB-lite"/>
    </source>
</evidence>
<dbReference type="Proteomes" id="UP000030758">
    <property type="component" value="Unassembled WGS sequence"/>
</dbReference>
<evidence type="ECO:0000256" key="1">
    <source>
        <dbReference type="ARBA" id="ARBA00004604"/>
    </source>
</evidence>
<name>A0A085NIT3_9BILA</name>
<feature type="domain" description="Fcf2 pre-rRNA processing C-terminal" evidence="4">
    <location>
        <begin position="78"/>
        <end position="171"/>
    </location>
</feature>
<comment type="subcellular location">
    <subcellularLocation>
        <location evidence="1">Nucleus</location>
        <location evidence="1">Nucleolus</location>
    </subcellularLocation>
</comment>
<dbReference type="GO" id="GO:0005730">
    <property type="term" value="C:nucleolus"/>
    <property type="evidence" value="ECO:0007669"/>
    <property type="project" value="UniProtKB-SubCell"/>
</dbReference>
<keyword evidence="2" id="KW-0539">Nucleus</keyword>
<evidence type="ECO:0000256" key="2">
    <source>
        <dbReference type="ARBA" id="ARBA00023242"/>
    </source>
</evidence>
<dbReference type="GO" id="GO:0003723">
    <property type="term" value="F:RNA binding"/>
    <property type="evidence" value="ECO:0007669"/>
    <property type="project" value="TreeGrafter"/>
</dbReference>
<dbReference type="AlphaFoldDB" id="A0A085NIT3"/>
<dbReference type="InterPro" id="IPR014810">
    <property type="entry name" value="Fcf2_C"/>
</dbReference>
<dbReference type="EMBL" id="KL367496">
    <property type="protein sequence ID" value="KFD69379.1"/>
    <property type="molecule type" value="Genomic_DNA"/>
</dbReference>
<reference evidence="5" key="1">
    <citation type="journal article" date="2014" name="Nat. Genet.">
        <title>Genome and transcriptome of the porcine whipworm Trichuris suis.</title>
        <authorList>
            <person name="Jex A.R."/>
            <person name="Nejsum P."/>
            <person name="Schwarz E.M."/>
            <person name="Hu L."/>
            <person name="Young N.D."/>
            <person name="Hall R.S."/>
            <person name="Korhonen P.K."/>
            <person name="Liao S."/>
            <person name="Thamsborg S."/>
            <person name="Xia J."/>
            <person name="Xu P."/>
            <person name="Wang S."/>
            <person name="Scheerlinck J.P."/>
            <person name="Hofmann A."/>
            <person name="Sternberg P.W."/>
            <person name="Wang J."/>
            <person name="Gasser R.B."/>
        </authorList>
    </citation>
    <scope>NUCLEOTIDE SEQUENCE [LARGE SCALE GENOMIC DNA]</scope>
    <source>
        <strain evidence="5">DCEP-RM93F</strain>
    </source>
</reference>
<gene>
    <name evidence="5" type="ORF">M514_10297</name>
</gene>
<organism evidence="5">
    <name type="scientific">Trichuris suis</name>
    <name type="common">pig whipworm</name>
    <dbReference type="NCBI Taxonomy" id="68888"/>
    <lineage>
        <taxon>Eukaryota</taxon>
        <taxon>Metazoa</taxon>
        <taxon>Ecdysozoa</taxon>
        <taxon>Nematoda</taxon>
        <taxon>Enoplea</taxon>
        <taxon>Dorylaimia</taxon>
        <taxon>Trichinellida</taxon>
        <taxon>Trichuridae</taxon>
        <taxon>Trichuris</taxon>
    </lineage>
</organism>
<evidence type="ECO:0000313" key="5">
    <source>
        <dbReference type="EMBL" id="KFD69379.1"/>
    </source>
</evidence>
<dbReference type="PANTHER" id="PTHR21686:SF12">
    <property type="entry name" value="DEOXYNUCLEOTIDYLTRANSFERASE TERMINAL-INTERACTING PROTEIN 2"/>
    <property type="match status" value="1"/>
</dbReference>
<feature type="region of interest" description="Disordered" evidence="3">
    <location>
        <begin position="173"/>
        <end position="197"/>
    </location>
</feature>
<feature type="compositionally biased region" description="Basic residues" evidence="3">
    <location>
        <begin position="179"/>
        <end position="197"/>
    </location>
</feature>
<dbReference type="InterPro" id="IPR039883">
    <property type="entry name" value="Fcf2/DNTTIP2"/>
</dbReference>
<dbReference type="GO" id="GO:0006396">
    <property type="term" value="P:RNA processing"/>
    <property type="evidence" value="ECO:0007669"/>
    <property type="project" value="TreeGrafter"/>
</dbReference>